<evidence type="ECO:0000256" key="1">
    <source>
        <dbReference type="ARBA" id="ARBA00004533"/>
    </source>
</evidence>
<comment type="caution">
    <text evidence="12">The sequence shown here is derived from an EMBL/GenBank/DDBJ whole genome shotgun (WGS) entry which is preliminary data.</text>
</comment>
<dbReference type="Pfam" id="PF00005">
    <property type="entry name" value="ABC_tran"/>
    <property type="match status" value="1"/>
</dbReference>
<gene>
    <name evidence="12" type="ORF">FHS76_000772</name>
</gene>
<dbReference type="InterPro" id="IPR039421">
    <property type="entry name" value="Type_1_exporter"/>
</dbReference>
<comment type="similarity">
    <text evidence="3">Belongs to the ABC transporter superfamily.</text>
</comment>
<dbReference type="SMART" id="SM00382">
    <property type="entry name" value="AAA"/>
    <property type="match status" value="1"/>
</dbReference>
<dbReference type="Gene3D" id="1.20.1560.10">
    <property type="entry name" value="ABC transporter type 1, transmembrane domain"/>
    <property type="match status" value="1"/>
</dbReference>
<evidence type="ECO:0000256" key="2">
    <source>
        <dbReference type="ARBA" id="ARBA00004651"/>
    </source>
</evidence>
<keyword evidence="6 12" id="KW-0067">ATP-binding</keyword>
<dbReference type="AlphaFoldDB" id="A0A7W9AUP2"/>
<proteinExistence type="inferred from homology"/>
<evidence type="ECO:0000256" key="9">
    <source>
        <dbReference type="SAM" id="Phobius"/>
    </source>
</evidence>
<accession>A0A7W9AUP2</accession>
<dbReference type="InterPro" id="IPR003593">
    <property type="entry name" value="AAA+_ATPase"/>
</dbReference>
<organism evidence="12 13">
    <name type="scientific">Brucella daejeonensis</name>
    <dbReference type="NCBI Taxonomy" id="659015"/>
    <lineage>
        <taxon>Bacteria</taxon>
        <taxon>Pseudomonadati</taxon>
        <taxon>Pseudomonadota</taxon>
        <taxon>Alphaproteobacteria</taxon>
        <taxon>Hyphomicrobiales</taxon>
        <taxon>Brucellaceae</taxon>
        <taxon>Brucella/Ochrobactrum group</taxon>
        <taxon>Brucella</taxon>
    </lineage>
</organism>
<dbReference type="GO" id="GO:0016887">
    <property type="term" value="F:ATP hydrolysis activity"/>
    <property type="evidence" value="ECO:0007669"/>
    <property type="project" value="InterPro"/>
</dbReference>
<name>A0A7W9AUP2_9HYPH</name>
<sequence length="560" mass="59059">MKGLDALRPILLLFFRIRGRALLAGIATATVTVLAGIALLGLSGWFITATAIAGLSLTTAVVFDVFAPAAGIRLLAILRTGSRYLERLVTHDATLAILAALREKLFRSWARPMAAETLLKRPARLLFRLTADIDALDSLYLRVLVPAGAAVATALAAGIALGLMNLLFGLLVMSVLVVTGLGIPIAAARRAEKPMRRRAKGTEALRARAVDLVAGQTELLMAGRLEHQKLALARADTYVATSDRQLNRIEIAAGAGFGMVHAALLAGGLVVVGLLVNAEAVSAPVAALALLIILGAMEPFSALRRGAMELGRTVLAAKRIAPQLQADEEIVPLQRPDKGEAVSLKKITIRRDGAPHDALRAVDLDIAEGECVAIVGTSGAGKSTLFNMIAGELPVQKGSVAALPARLLTQRTELFQDSLRDNLLLARPGAADAELMEAMQAAGLGAFVSSLSGGLDTALGEGGLGLSGGQARRLALARLFLTDAPLWLLDEPTEGLDRATAEDVLGRLKQRLGSRTLLIATHIRREARICDRIIVLNQGILVETGSKGSSRFDEILEAMR</sequence>
<dbReference type="InterPro" id="IPR003439">
    <property type="entry name" value="ABC_transporter-like_ATP-bd"/>
</dbReference>
<reference evidence="12 13" key="1">
    <citation type="submission" date="2020-08" db="EMBL/GenBank/DDBJ databases">
        <title>Genomic Encyclopedia of Type Strains, Phase IV (KMG-IV): sequencing the most valuable type-strain genomes for metagenomic binning, comparative biology and taxonomic classification.</title>
        <authorList>
            <person name="Goeker M."/>
        </authorList>
    </citation>
    <scope>NUCLEOTIDE SEQUENCE [LARGE SCALE GENOMIC DNA]</scope>
    <source>
        <strain evidence="12 13">DSM 26944</strain>
    </source>
</reference>
<evidence type="ECO:0000313" key="12">
    <source>
        <dbReference type="EMBL" id="MBB5700929.1"/>
    </source>
</evidence>
<keyword evidence="5" id="KW-0547">Nucleotide-binding</keyword>
<dbReference type="SUPFAM" id="SSF90123">
    <property type="entry name" value="ABC transporter transmembrane region"/>
    <property type="match status" value="1"/>
</dbReference>
<keyword evidence="4 9" id="KW-0812">Transmembrane</keyword>
<dbReference type="GO" id="GO:0140359">
    <property type="term" value="F:ABC-type transporter activity"/>
    <property type="evidence" value="ECO:0007669"/>
    <property type="project" value="InterPro"/>
</dbReference>
<dbReference type="PROSITE" id="PS50893">
    <property type="entry name" value="ABC_TRANSPORTER_2"/>
    <property type="match status" value="1"/>
</dbReference>
<evidence type="ECO:0000256" key="6">
    <source>
        <dbReference type="ARBA" id="ARBA00022840"/>
    </source>
</evidence>
<evidence type="ECO:0000259" key="10">
    <source>
        <dbReference type="PROSITE" id="PS50893"/>
    </source>
</evidence>
<dbReference type="PROSITE" id="PS00211">
    <property type="entry name" value="ABC_TRANSPORTER_1"/>
    <property type="match status" value="1"/>
</dbReference>
<evidence type="ECO:0000313" key="13">
    <source>
        <dbReference type="Proteomes" id="UP000555546"/>
    </source>
</evidence>
<evidence type="ECO:0000259" key="11">
    <source>
        <dbReference type="PROSITE" id="PS50929"/>
    </source>
</evidence>
<dbReference type="GO" id="GO:0034040">
    <property type="term" value="F:ATPase-coupled lipid transmembrane transporter activity"/>
    <property type="evidence" value="ECO:0007669"/>
    <property type="project" value="TreeGrafter"/>
</dbReference>
<dbReference type="RefSeq" id="WP_183648277.1">
    <property type="nucleotide sequence ID" value="NZ_JACIJG010000002.1"/>
</dbReference>
<dbReference type="GO" id="GO:0005886">
    <property type="term" value="C:plasma membrane"/>
    <property type="evidence" value="ECO:0007669"/>
    <property type="project" value="UniProtKB-SubCell"/>
</dbReference>
<protein>
    <submittedName>
        <fullName evidence="12">ATP-binding cassette subfamily C protein CydC</fullName>
    </submittedName>
</protein>
<dbReference type="InterPro" id="IPR011527">
    <property type="entry name" value="ABC1_TM_dom"/>
</dbReference>
<feature type="transmembrane region" description="Helical" evidence="9">
    <location>
        <begin position="281"/>
        <end position="303"/>
    </location>
</feature>
<feature type="transmembrane region" description="Helical" evidence="9">
    <location>
        <begin position="52"/>
        <end position="78"/>
    </location>
</feature>
<evidence type="ECO:0000256" key="5">
    <source>
        <dbReference type="ARBA" id="ARBA00022741"/>
    </source>
</evidence>
<dbReference type="InterPro" id="IPR036640">
    <property type="entry name" value="ABC1_TM_sf"/>
</dbReference>
<keyword evidence="13" id="KW-1185">Reference proteome</keyword>
<dbReference type="Proteomes" id="UP000555546">
    <property type="component" value="Unassembled WGS sequence"/>
</dbReference>
<dbReference type="SUPFAM" id="SSF52540">
    <property type="entry name" value="P-loop containing nucleoside triphosphate hydrolases"/>
    <property type="match status" value="1"/>
</dbReference>
<dbReference type="EMBL" id="JACIJG010000002">
    <property type="protein sequence ID" value="MBB5700929.1"/>
    <property type="molecule type" value="Genomic_DNA"/>
</dbReference>
<dbReference type="InterPro" id="IPR027417">
    <property type="entry name" value="P-loop_NTPase"/>
</dbReference>
<dbReference type="GO" id="GO:0034775">
    <property type="term" value="P:glutathione transmembrane transport"/>
    <property type="evidence" value="ECO:0007669"/>
    <property type="project" value="InterPro"/>
</dbReference>
<feature type="transmembrane region" description="Helical" evidence="9">
    <location>
        <begin position="21"/>
        <end position="46"/>
    </location>
</feature>
<feature type="transmembrane region" description="Helical" evidence="9">
    <location>
        <begin position="139"/>
        <end position="161"/>
    </location>
</feature>
<feature type="domain" description="ABC transmembrane type-1" evidence="11">
    <location>
        <begin position="23"/>
        <end position="312"/>
    </location>
</feature>
<dbReference type="GO" id="GO:0045454">
    <property type="term" value="P:cell redox homeostasis"/>
    <property type="evidence" value="ECO:0007669"/>
    <property type="project" value="InterPro"/>
</dbReference>
<dbReference type="PROSITE" id="PS50929">
    <property type="entry name" value="ABC_TM1F"/>
    <property type="match status" value="1"/>
</dbReference>
<feature type="domain" description="ABC transporter" evidence="10">
    <location>
        <begin position="344"/>
        <end position="558"/>
    </location>
</feature>
<keyword evidence="7 9" id="KW-1133">Transmembrane helix</keyword>
<feature type="transmembrane region" description="Helical" evidence="9">
    <location>
        <begin position="167"/>
        <end position="188"/>
    </location>
</feature>
<dbReference type="NCBIfam" id="TIGR02868">
    <property type="entry name" value="CydC"/>
    <property type="match status" value="1"/>
</dbReference>
<dbReference type="Gene3D" id="3.40.50.300">
    <property type="entry name" value="P-loop containing nucleotide triphosphate hydrolases"/>
    <property type="match status" value="1"/>
</dbReference>
<dbReference type="PANTHER" id="PTHR24221:SF654">
    <property type="entry name" value="ATP-BINDING CASSETTE SUB-FAMILY B MEMBER 6"/>
    <property type="match status" value="1"/>
</dbReference>
<feature type="transmembrane region" description="Helical" evidence="9">
    <location>
        <begin position="251"/>
        <end position="275"/>
    </location>
</feature>
<dbReference type="InterPro" id="IPR017871">
    <property type="entry name" value="ABC_transporter-like_CS"/>
</dbReference>
<evidence type="ECO:0000256" key="7">
    <source>
        <dbReference type="ARBA" id="ARBA00022989"/>
    </source>
</evidence>
<dbReference type="GO" id="GO:0005524">
    <property type="term" value="F:ATP binding"/>
    <property type="evidence" value="ECO:0007669"/>
    <property type="project" value="UniProtKB-KW"/>
</dbReference>
<evidence type="ECO:0000256" key="3">
    <source>
        <dbReference type="ARBA" id="ARBA00005417"/>
    </source>
</evidence>
<evidence type="ECO:0000256" key="4">
    <source>
        <dbReference type="ARBA" id="ARBA00022692"/>
    </source>
</evidence>
<keyword evidence="8 9" id="KW-0472">Membrane</keyword>
<dbReference type="InterPro" id="IPR014223">
    <property type="entry name" value="ABC_CydC/D"/>
</dbReference>
<evidence type="ECO:0000256" key="8">
    <source>
        <dbReference type="ARBA" id="ARBA00023136"/>
    </source>
</evidence>
<comment type="subcellular location">
    <subcellularLocation>
        <location evidence="1">Cell inner membrane</location>
    </subcellularLocation>
    <subcellularLocation>
        <location evidence="2">Cell membrane</location>
        <topology evidence="2">Multi-pass membrane protein</topology>
    </subcellularLocation>
</comment>
<dbReference type="PANTHER" id="PTHR24221">
    <property type="entry name" value="ATP-BINDING CASSETTE SUB-FAMILY B"/>
    <property type="match status" value="1"/>
</dbReference>